<comment type="subunit">
    <text evidence="29">Interacts (via CAP-Gly domain) with IKBKG/NEMO (via proline-rich C-terminal region). Interacts with TRAF2 and TRIP. Interacts with PLK1, DVL1, DVL3, MAVS, TBK1, IKKE and RIGI. Interacts (via CAP-Gly domain) with microtubules. Interacts with HDAC6 and BCL3. Interacts with MAP3K7. Identified in a complex with TRAF6 and SQSTM1. Interacts with OPTN and SQSTM1. Interacts with CEP350. Interacts with RNF31; the interaction is indirect and is mediated via SPATA2. Interacts with SPATA2 (via the PUB domain); the interaction is direct and recruits CYLD to the LUBAC complex, thereby regulating TNF-alpha-induced necroptosis.</text>
</comment>
<dbReference type="GO" id="GO:0016055">
    <property type="term" value="P:Wnt signaling pathway"/>
    <property type="evidence" value="ECO:0007669"/>
    <property type="project" value="UniProtKB-KW"/>
</dbReference>
<dbReference type="GO" id="GO:0048471">
    <property type="term" value="C:perinuclear region of cytoplasm"/>
    <property type="evidence" value="ECO:0007669"/>
    <property type="project" value="UniProtKB-SubCell"/>
</dbReference>
<dbReference type="GO" id="GO:0005819">
    <property type="term" value="C:spindle"/>
    <property type="evidence" value="ECO:0007669"/>
    <property type="project" value="UniProtKB-SubCell"/>
</dbReference>
<comment type="similarity">
    <text evidence="7">Belongs to the peptidase C19 family.</text>
</comment>
<accession>A0AAV6GPV8</accession>
<evidence type="ECO:0000256" key="24">
    <source>
        <dbReference type="ARBA" id="ARBA00023136"/>
    </source>
</evidence>
<keyword evidence="17" id="KW-0479">Metal-binding</keyword>
<dbReference type="GO" id="GO:0016579">
    <property type="term" value="P:protein deubiquitination"/>
    <property type="evidence" value="ECO:0007669"/>
    <property type="project" value="InterPro"/>
</dbReference>
<keyword evidence="14" id="KW-0645">Protease</keyword>
<dbReference type="EC" id="3.4.19.12" evidence="8"/>
<evidence type="ECO:0000256" key="26">
    <source>
        <dbReference type="ARBA" id="ARBA00030882"/>
    </source>
</evidence>
<evidence type="ECO:0000256" key="1">
    <source>
        <dbReference type="ARBA" id="ARBA00000707"/>
    </source>
</evidence>
<dbReference type="PANTHER" id="PTHR11830">
    <property type="entry name" value="40S RIBOSOMAL PROTEIN S3A"/>
    <property type="match status" value="1"/>
</dbReference>
<dbReference type="InterPro" id="IPR001394">
    <property type="entry name" value="Peptidase_C19_UCH"/>
</dbReference>
<keyword evidence="21" id="KW-0862">Zinc</keyword>
<evidence type="ECO:0000256" key="20">
    <source>
        <dbReference type="ARBA" id="ARBA00022807"/>
    </source>
</evidence>
<evidence type="ECO:0000256" key="13">
    <source>
        <dbReference type="ARBA" id="ARBA00022588"/>
    </source>
</evidence>
<keyword evidence="18" id="KW-0833">Ubl conjugation pathway</keyword>
<keyword evidence="11" id="KW-0963">Cytoplasm</keyword>
<evidence type="ECO:0000259" key="31">
    <source>
        <dbReference type="PROSITE" id="PS50245"/>
    </source>
</evidence>
<evidence type="ECO:0000256" key="10">
    <source>
        <dbReference type="ARBA" id="ARBA00022475"/>
    </source>
</evidence>
<dbReference type="Proteomes" id="UP000823561">
    <property type="component" value="Chromosome 9"/>
</dbReference>
<keyword evidence="12" id="KW-0597">Phosphoprotein</keyword>
<organism evidence="32 33">
    <name type="scientific">Alosa alosa</name>
    <name type="common">allis shad</name>
    <dbReference type="NCBI Taxonomy" id="278164"/>
    <lineage>
        <taxon>Eukaryota</taxon>
        <taxon>Metazoa</taxon>
        <taxon>Chordata</taxon>
        <taxon>Craniata</taxon>
        <taxon>Vertebrata</taxon>
        <taxon>Euteleostomi</taxon>
        <taxon>Actinopterygii</taxon>
        <taxon>Neopterygii</taxon>
        <taxon>Teleostei</taxon>
        <taxon>Clupei</taxon>
        <taxon>Clupeiformes</taxon>
        <taxon>Clupeoidei</taxon>
        <taxon>Clupeidae</taxon>
        <taxon>Alosa</taxon>
    </lineage>
</organism>
<keyword evidence="10" id="KW-1003">Cell membrane</keyword>
<proteinExistence type="inferred from homology"/>
<dbReference type="GO" id="GO:0005813">
    <property type="term" value="C:centrosome"/>
    <property type="evidence" value="ECO:0007669"/>
    <property type="project" value="UniProtKB-SubCell"/>
</dbReference>
<dbReference type="Gene3D" id="2.30.30.190">
    <property type="entry name" value="CAP Gly-rich-like domain"/>
    <property type="match status" value="1"/>
</dbReference>
<evidence type="ECO:0000256" key="29">
    <source>
        <dbReference type="ARBA" id="ARBA00046580"/>
    </source>
</evidence>
<evidence type="ECO:0000256" key="23">
    <source>
        <dbReference type="ARBA" id="ARBA00022859"/>
    </source>
</evidence>
<gene>
    <name evidence="32" type="ORF">AALO_G00123050</name>
</gene>
<evidence type="ECO:0000256" key="25">
    <source>
        <dbReference type="ARBA" id="ARBA00023273"/>
    </source>
</evidence>
<dbReference type="GO" id="GO:0005874">
    <property type="term" value="C:microtubule"/>
    <property type="evidence" value="ECO:0007669"/>
    <property type="project" value="UniProtKB-KW"/>
</dbReference>
<name>A0AAV6GPV8_9TELE</name>
<evidence type="ECO:0000313" key="33">
    <source>
        <dbReference type="Proteomes" id="UP000823561"/>
    </source>
</evidence>
<evidence type="ECO:0000256" key="5">
    <source>
        <dbReference type="ARBA" id="ARBA00004413"/>
    </source>
</evidence>
<dbReference type="InterPro" id="IPR028889">
    <property type="entry name" value="USP"/>
</dbReference>
<evidence type="ECO:0000256" key="9">
    <source>
        <dbReference type="ARBA" id="ARBA00018699"/>
    </source>
</evidence>
<evidence type="ECO:0000256" key="16">
    <source>
        <dbReference type="ARBA" id="ARBA00022701"/>
    </source>
</evidence>
<dbReference type="GO" id="GO:0006508">
    <property type="term" value="P:proteolysis"/>
    <property type="evidence" value="ECO:0007669"/>
    <property type="project" value="UniProtKB-KW"/>
</dbReference>
<dbReference type="GO" id="GO:0005886">
    <property type="term" value="C:plasma membrane"/>
    <property type="evidence" value="ECO:0007669"/>
    <property type="project" value="UniProtKB-SubCell"/>
</dbReference>
<keyword evidence="20" id="KW-0788">Thiol protease</keyword>
<dbReference type="PROSITE" id="PS00972">
    <property type="entry name" value="USP_1"/>
    <property type="match status" value="1"/>
</dbReference>
<dbReference type="GO" id="GO:0046872">
    <property type="term" value="F:metal ion binding"/>
    <property type="evidence" value="ECO:0007669"/>
    <property type="project" value="UniProtKB-KW"/>
</dbReference>
<dbReference type="FunFam" id="3.90.70.10:FF:000009">
    <property type="entry name" value="Putative ubiquitin carboxyl-terminal hydrolase CYLD"/>
    <property type="match status" value="1"/>
</dbReference>
<evidence type="ECO:0000256" key="27">
    <source>
        <dbReference type="ARBA" id="ARBA00031094"/>
    </source>
</evidence>
<evidence type="ECO:0000259" key="30">
    <source>
        <dbReference type="PROSITE" id="PS50235"/>
    </source>
</evidence>
<evidence type="ECO:0000256" key="8">
    <source>
        <dbReference type="ARBA" id="ARBA00012759"/>
    </source>
</evidence>
<evidence type="ECO:0000256" key="6">
    <source>
        <dbReference type="ARBA" id="ARBA00004556"/>
    </source>
</evidence>
<sequence>MLIHNNNDEAFIPFRRSGSTSKMDPKQYMFFIITERDERIPSLHPGQICYLKEDQYLRKVEQDSKVLPVKWLGSKEYEVQVDCLHPLSPVDAAFLQALDTEEERLDAFLKKSALEAAAGLKEGAHVYVKDMETWHLGVLLYIGSRNRMVATDCFCGTFFRIELQLQAKTEEVWVPFTCVKPASEAPVQAGDRVVFFQNNEKHGRRGMVMDLQEENGEPVAYISTDMNDQGEKGGTITVPLGFVLKEENLPSDVEPMDTGIGMDTGADTGPANSRFDYGINVNSRVRVGLGKGPVQGTVRWIGHLPGTDGIRVGLELDQKVGVGDGKLNGIRYFLCPPRQGLFVKMSSCSLDIHDSGTRGKVPAYSTKQYTLDCDGRPESENVPPINSEDVKQLLVGRMKGIQGHCNSCYMDAALFSLFSCSSVLDSLLFKPAEPKDKPIQRTLLRDIVNPLRREGYVEAGSVMKLRKQLQESGYCATFTTDEKDPEEFLSLIMNKILSLEPPIKLCTGGSVQSSFCYQIFLDETHNLILPTVQQLIEQSFYSSHLKLAEVPSCLILQMPRFGKNFKMFQKIIPSLELDITGLLSEGPQQCLLCGRLASEECVECFKDSAFSRNCFKYYCQTCSTQVHSHPSRRSHIRSPSFVPEGWSQAIAPPRDAMELFAVLCIDTSHYVSFLKYGPGTTDWAFFDSMSDRVGDVDGYNIPEVRLCPEVGRYLEMPVTELAYLQPRDMDEVAKRLLCDAYMYLYQSPSVSLYH</sequence>
<evidence type="ECO:0000256" key="15">
    <source>
        <dbReference type="ARBA" id="ARBA00022687"/>
    </source>
</evidence>
<dbReference type="SUPFAM" id="SSF74924">
    <property type="entry name" value="Cap-Gly domain"/>
    <property type="match status" value="1"/>
</dbReference>
<dbReference type="InterPro" id="IPR038765">
    <property type="entry name" value="Papain-like_cys_pep_sf"/>
</dbReference>
<dbReference type="Pfam" id="PF01302">
    <property type="entry name" value="CAP_GLY"/>
    <property type="match status" value="1"/>
</dbReference>
<evidence type="ECO:0000256" key="4">
    <source>
        <dbReference type="ARBA" id="ARBA00004300"/>
    </source>
</evidence>
<dbReference type="InterPro" id="IPR036859">
    <property type="entry name" value="CAP-Gly_dom_sf"/>
</dbReference>
<dbReference type="PROSITE" id="PS50235">
    <property type="entry name" value="USP_3"/>
    <property type="match status" value="1"/>
</dbReference>
<dbReference type="Pfam" id="PF00443">
    <property type="entry name" value="UCH"/>
    <property type="match status" value="1"/>
</dbReference>
<dbReference type="GO" id="GO:0004843">
    <property type="term" value="F:cysteine-type deubiquitinase activity"/>
    <property type="evidence" value="ECO:0007669"/>
    <property type="project" value="UniProtKB-EC"/>
</dbReference>
<keyword evidence="22" id="KW-0832">Ubl conjugation</keyword>
<keyword evidence="15" id="KW-0879">Wnt signaling pathway</keyword>
<dbReference type="SUPFAM" id="SSF54001">
    <property type="entry name" value="Cysteine proteinases"/>
    <property type="match status" value="1"/>
</dbReference>
<feature type="domain" description="USP" evidence="30">
    <location>
        <begin position="399"/>
        <end position="748"/>
    </location>
</feature>
<evidence type="ECO:0000256" key="21">
    <source>
        <dbReference type="ARBA" id="ARBA00022833"/>
    </source>
</evidence>
<evidence type="ECO:0000256" key="19">
    <source>
        <dbReference type="ARBA" id="ARBA00022801"/>
    </source>
</evidence>
<keyword evidence="19" id="KW-0378">Hydrolase</keyword>
<dbReference type="AlphaFoldDB" id="A0AAV6GPV8"/>
<dbReference type="Gene3D" id="3.90.70.10">
    <property type="entry name" value="Cysteine proteinases"/>
    <property type="match status" value="1"/>
</dbReference>
<evidence type="ECO:0000256" key="3">
    <source>
        <dbReference type="ARBA" id="ARBA00004186"/>
    </source>
</evidence>
<evidence type="ECO:0000256" key="28">
    <source>
        <dbReference type="ARBA" id="ARBA00032487"/>
    </source>
</evidence>
<evidence type="ECO:0000256" key="18">
    <source>
        <dbReference type="ARBA" id="ARBA00022786"/>
    </source>
</evidence>
<keyword evidence="33" id="KW-1185">Reference proteome</keyword>
<keyword evidence="13" id="KW-0399">Innate immunity</keyword>
<feature type="domain" description="CAP-Gly" evidence="31">
    <location>
        <begin position="302"/>
        <end position="344"/>
    </location>
</feature>
<evidence type="ECO:0000313" key="32">
    <source>
        <dbReference type="EMBL" id="KAG5275652.1"/>
    </source>
</evidence>
<dbReference type="EMBL" id="JADWDJ010000009">
    <property type="protein sequence ID" value="KAG5275652.1"/>
    <property type="molecule type" value="Genomic_DNA"/>
</dbReference>
<comment type="subcellular location">
    <subcellularLocation>
        <location evidence="5">Cell membrane</location>
        <topology evidence="5">Peripheral membrane protein</topology>
        <orientation evidence="5">Cytoplasmic side</orientation>
    </subcellularLocation>
    <subcellularLocation>
        <location evidence="2">Cytoplasm</location>
        <location evidence="2">Cytoskeleton</location>
        <location evidence="2">Cilium basal body</location>
    </subcellularLocation>
    <subcellularLocation>
        <location evidence="4">Cytoplasm</location>
        <location evidence="4">Cytoskeleton</location>
        <location evidence="4">Microtubule organizing center</location>
        <location evidence="4">Centrosome</location>
    </subcellularLocation>
    <subcellularLocation>
        <location evidence="3">Cytoplasm</location>
        <location evidence="3">Cytoskeleton</location>
        <location evidence="3">Spindle</location>
    </subcellularLocation>
    <subcellularLocation>
        <location evidence="6">Cytoplasm</location>
        <location evidence="6">Perinuclear region</location>
    </subcellularLocation>
</comment>
<evidence type="ECO:0000256" key="7">
    <source>
        <dbReference type="ARBA" id="ARBA00009085"/>
    </source>
</evidence>
<evidence type="ECO:0000256" key="14">
    <source>
        <dbReference type="ARBA" id="ARBA00022670"/>
    </source>
</evidence>
<dbReference type="PROSITE" id="PS50245">
    <property type="entry name" value="CAP_GLY_2"/>
    <property type="match status" value="1"/>
</dbReference>
<evidence type="ECO:0000256" key="17">
    <source>
        <dbReference type="ARBA" id="ARBA00022723"/>
    </source>
</evidence>
<keyword evidence="24" id="KW-0472">Membrane</keyword>
<evidence type="ECO:0000256" key="11">
    <source>
        <dbReference type="ARBA" id="ARBA00022490"/>
    </source>
</evidence>
<dbReference type="GO" id="GO:0045087">
    <property type="term" value="P:innate immune response"/>
    <property type="evidence" value="ECO:0007669"/>
    <property type="project" value="UniProtKB-KW"/>
</dbReference>
<dbReference type="InterPro" id="IPR000938">
    <property type="entry name" value="CAP-Gly_domain"/>
</dbReference>
<evidence type="ECO:0000256" key="22">
    <source>
        <dbReference type="ARBA" id="ARBA00022843"/>
    </source>
</evidence>
<protein>
    <recommendedName>
        <fullName evidence="9">Ubiquitin carboxyl-terminal hydrolase CYLD</fullName>
        <ecNumber evidence="8">3.4.19.12</ecNumber>
    </recommendedName>
    <alternativeName>
        <fullName evidence="26">Deubiquitinating enzyme CYLD</fullName>
    </alternativeName>
    <alternativeName>
        <fullName evidence="27">Ubiquitin thioesterase CYLD</fullName>
    </alternativeName>
    <alternativeName>
        <fullName evidence="28">Ubiquitin-specific-processing protease CYLD</fullName>
    </alternativeName>
</protein>
<keyword evidence="25" id="KW-0966">Cell projection</keyword>
<keyword evidence="23" id="KW-0391">Immunity</keyword>
<dbReference type="SMART" id="SM01052">
    <property type="entry name" value="CAP_GLY"/>
    <property type="match status" value="1"/>
</dbReference>
<keyword evidence="16" id="KW-0493">Microtubule</keyword>
<comment type="caution">
    <text evidence="32">The sequence shown here is derived from an EMBL/GenBank/DDBJ whole genome shotgun (WGS) entry which is preliminary data.</text>
</comment>
<dbReference type="InterPro" id="IPR018200">
    <property type="entry name" value="USP_CS"/>
</dbReference>
<comment type="catalytic activity">
    <reaction evidence="1">
        <text>Thiol-dependent hydrolysis of ester, thioester, amide, peptide and isopeptide bonds formed by the C-terminal Gly of ubiquitin (a 76-residue protein attached to proteins as an intracellular targeting signal).</text>
        <dbReference type="EC" id="3.4.19.12"/>
    </reaction>
</comment>
<evidence type="ECO:0000256" key="12">
    <source>
        <dbReference type="ARBA" id="ARBA00022553"/>
    </source>
</evidence>
<evidence type="ECO:0000256" key="2">
    <source>
        <dbReference type="ARBA" id="ARBA00004120"/>
    </source>
</evidence>
<reference evidence="32" key="1">
    <citation type="submission" date="2020-10" db="EMBL/GenBank/DDBJ databases">
        <title>Chromosome-scale genome assembly of the Allis shad, Alosa alosa.</title>
        <authorList>
            <person name="Margot Z."/>
            <person name="Christophe K."/>
            <person name="Cabau C."/>
            <person name="Louis A."/>
            <person name="Berthelot C."/>
            <person name="Parey E."/>
            <person name="Roest Crollius H."/>
            <person name="Montfort J."/>
            <person name="Robinson-Rechavi M."/>
            <person name="Bucao C."/>
            <person name="Bouchez O."/>
            <person name="Gislard M."/>
            <person name="Lluch J."/>
            <person name="Milhes M."/>
            <person name="Lampietro C."/>
            <person name="Lopez Roques C."/>
            <person name="Donnadieu C."/>
            <person name="Braasch I."/>
            <person name="Desvignes T."/>
            <person name="Postlethwait J."/>
            <person name="Bobe J."/>
            <person name="Guiguen Y."/>
        </authorList>
    </citation>
    <scope>NUCLEOTIDE SEQUENCE</scope>
    <source>
        <strain evidence="32">M-15738</strain>
        <tissue evidence="32">Blood</tissue>
    </source>
</reference>